<protein>
    <submittedName>
        <fullName evidence="1">Uncharacterized protein</fullName>
    </submittedName>
</protein>
<dbReference type="EMBL" id="SNRW01003943">
    <property type="protein sequence ID" value="KAA6388543.1"/>
    <property type="molecule type" value="Genomic_DNA"/>
</dbReference>
<sequence>MTFNVQISLNDDETPKLHLINDQSQNIDIDHTLTYSIFASYFLEFTSNTADIYFNKLFLNQPIVLMGSIGQIGQTFYNKAPFDSVYFHWYPLEIMFGFSDEPIVLIIPSTAQDIRRRCSLSRDQNVFEIVAKVKQRGHIIQNDLGQAAGIEIGMIEPHIFEIMNIIGPIDGLNQTQLIENLEQQQVNGQQSINTSNIDQ</sequence>
<name>A0A5J4W252_9EUKA</name>
<dbReference type="Proteomes" id="UP000324800">
    <property type="component" value="Unassembled WGS sequence"/>
</dbReference>
<dbReference type="AlphaFoldDB" id="A0A5J4W252"/>
<reference evidence="1 2" key="1">
    <citation type="submission" date="2019-03" db="EMBL/GenBank/DDBJ databases">
        <title>Single cell metagenomics reveals metabolic interactions within the superorganism composed of flagellate Streblomastix strix and complex community of Bacteroidetes bacteria on its surface.</title>
        <authorList>
            <person name="Treitli S.C."/>
            <person name="Kolisko M."/>
            <person name="Husnik F."/>
            <person name="Keeling P."/>
            <person name="Hampl V."/>
        </authorList>
    </citation>
    <scope>NUCLEOTIDE SEQUENCE [LARGE SCALE GENOMIC DNA]</scope>
    <source>
        <strain evidence="1">ST1C</strain>
    </source>
</reference>
<evidence type="ECO:0000313" key="1">
    <source>
        <dbReference type="EMBL" id="KAA6388543.1"/>
    </source>
</evidence>
<evidence type="ECO:0000313" key="2">
    <source>
        <dbReference type="Proteomes" id="UP000324800"/>
    </source>
</evidence>
<gene>
    <name evidence="1" type="ORF">EZS28_015930</name>
</gene>
<proteinExistence type="predicted"/>
<accession>A0A5J4W252</accession>
<organism evidence="1 2">
    <name type="scientific">Streblomastix strix</name>
    <dbReference type="NCBI Taxonomy" id="222440"/>
    <lineage>
        <taxon>Eukaryota</taxon>
        <taxon>Metamonada</taxon>
        <taxon>Preaxostyla</taxon>
        <taxon>Oxymonadida</taxon>
        <taxon>Streblomastigidae</taxon>
        <taxon>Streblomastix</taxon>
    </lineage>
</organism>
<comment type="caution">
    <text evidence="1">The sequence shown here is derived from an EMBL/GenBank/DDBJ whole genome shotgun (WGS) entry which is preliminary data.</text>
</comment>